<dbReference type="STRING" id="398578.Daci_3448"/>
<reference evidence="1 2" key="1">
    <citation type="journal article" date="2004" name="Appl. Environ. Microbiol.">
        <title>Mineralization of individual congeners of linear alkylbenzenesulfonate by defined pairs of heterotrophic bacteria.</title>
        <authorList>
            <person name="Schleheck D."/>
            <person name="Knepper T.P."/>
            <person name="Fischer K."/>
            <person name="Cook A.M."/>
        </authorList>
    </citation>
    <scope>NUCLEOTIDE SEQUENCE [LARGE SCALE GENOMIC DNA]</scope>
    <source>
        <strain evidence="2">DSM 14801 / SPH-1</strain>
    </source>
</reference>
<sequence>MIYTFDSTQSGAPVLSGTAGALAALLKTCLVDGFGAGTVSSLVVTSGAAKLTYPGTHPFKVGSVARIAGATPAGLNGDQLVTETTGNTASFTAPNVADGPASGTITSRAAPAGWQELFPGLSNVLLLKPTAVEASGCVLRLDDTSATVARVVGFETATSNTTGVGAFPTEAQYAGGMYWPKSDATGGAARAWRLVADAQALHLWLAPQAANQQHGVLFSFGDLVADKSGDAYACLLTGGGAGATTTTSAVPGCLGYAHATSASADCYVPRATTGLGSAQLAKKVAAYNTAAGYAGTTAYNGNALPYPNPADNSLRLAPVDVLVGTSGMRGRIAGVHHSPQILGDAFSTGDMVVGTGVYADRRMLVLRVGAPGAALGNAGAAFIDITGPWRL</sequence>
<proteinExistence type="predicted"/>
<dbReference type="Proteomes" id="UP000000784">
    <property type="component" value="Chromosome"/>
</dbReference>
<dbReference type="GeneID" id="24116536"/>
<gene>
    <name evidence="1" type="ordered locus">Daci_3448</name>
</gene>
<protein>
    <submittedName>
        <fullName evidence="1">Uncharacterized protein</fullName>
    </submittedName>
</protein>
<name>A9C2E0_DELAS</name>
<dbReference type="AlphaFoldDB" id="A9C2E0"/>
<dbReference type="KEGG" id="dac:Daci_3448"/>
<evidence type="ECO:0000313" key="1">
    <source>
        <dbReference type="EMBL" id="ABX36084.1"/>
    </source>
</evidence>
<reference evidence="2" key="2">
    <citation type="submission" date="2007-11" db="EMBL/GenBank/DDBJ databases">
        <title>Complete sequence of Delftia acidovorans DSM 14801 / SPH-1.</title>
        <authorList>
            <person name="Copeland A."/>
            <person name="Lucas S."/>
            <person name="Lapidus A."/>
            <person name="Barry K."/>
            <person name="Glavina del Rio T."/>
            <person name="Dalin E."/>
            <person name="Tice H."/>
            <person name="Pitluck S."/>
            <person name="Lowry S."/>
            <person name="Clum A."/>
            <person name="Schmutz J."/>
            <person name="Larimer F."/>
            <person name="Land M."/>
            <person name="Hauser L."/>
            <person name="Kyrpides N."/>
            <person name="Kim E."/>
            <person name="Schleheck D."/>
            <person name="Richardson P."/>
        </authorList>
    </citation>
    <scope>NUCLEOTIDE SEQUENCE [LARGE SCALE GENOMIC DNA]</scope>
    <source>
        <strain evidence="2">DSM 14801 / SPH-1</strain>
    </source>
</reference>
<dbReference type="RefSeq" id="WP_012205284.1">
    <property type="nucleotide sequence ID" value="NC_010002.1"/>
</dbReference>
<dbReference type="eggNOG" id="ENOG5031TJ3">
    <property type="taxonomic scope" value="Bacteria"/>
</dbReference>
<keyword evidence="2" id="KW-1185">Reference proteome</keyword>
<evidence type="ECO:0000313" key="2">
    <source>
        <dbReference type="Proteomes" id="UP000000784"/>
    </source>
</evidence>
<organism evidence="1 2">
    <name type="scientific">Delftia acidovorans (strain DSM 14801 / SPH-1)</name>
    <dbReference type="NCBI Taxonomy" id="398578"/>
    <lineage>
        <taxon>Bacteria</taxon>
        <taxon>Pseudomonadati</taxon>
        <taxon>Pseudomonadota</taxon>
        <taxon>Betaproteobacteria</taxon>
        <taxon>Burkholderiales</taxon>
        <taxon>Comamonadaceae</taxon>
        <taxon>Delftia</taxon>
    </lineage>
</organism>
<dbReference type="EMBL" id="CP000884">
    <property type="protein sequence ID" value="ABX36084.1"/>
    <property type="molecule type" value="Genomic_DNA"/>
</dbReference>
<accession>A9C2E0</accession>
<dbReference type="HOGENOM" id="CLU_058831_0_0_4"/>